<reference evidence="11" key="1">
    <citation type="submission" date="2021-01" db="EMBL/GenBank/DDBJ databases">
        <title>Deciphering the adaptive evolutionary patterns associated with biogeogrpahic diversity in the finger millet blast pathogen Magnaporthe oryzae in Eastern Africa.</title>
        <authorList>
            <person name="Onyema G."/>
            <person name="Shittu T.A."/>
            <person name="Dodsworth S."/>
            <person name="Devilliers S."/>
            <person name="Muthumeenakshi S."/>
            <person name="Sreenivasaprasad S."/>
        </authorList>
    </citation>
    <scope>NUCLEOTIDE SEQUENCE</scope>
    <source>
        <strain evidence="11">D15/s37</strain>
    </source>
</reference>
<dbReference type="InterPro" id="IPR015798">
    <property type="entry name" value="Cu_amine_oxidase_C"/>
</dbReference>
<dbReference type="InterPro" id="IPR000269">
    <property type="entry name" value="Cu_amine_oxidase"/>
</dbReference>
<feature type="compositionally biased region" description="Basic and acidic residues" evidence="8">
    <location>
        <begin position="163"/>
        <end position="185"/>
    </location>
</feature>
<evidence type="ECO:0000256" key="8">
    <source>
        <dbReference type="SAM" id="MobiDB-lite"/>
    </source>
</evidence>
<comment type="cofactor">
    <cofactor evidence="7">
        <name>Cu cation</name>
        <dbReference type="ChEBI" id="CHEBI:23378"/>
    </cofactor>
    <text evidence="7">Contains 1 topaquinone per subunit.</text>
</comment>
<dbReference type="PANTHER" id="PTHR10638:SF20">
    <property type="entry name" value="AMINE OXIDASE"/>
    <property type="match status" value="1"/>
</dbReference>
<keyword evidence="6 7" id="KW-0186">Copper</keyword>
<keyword evidence="4 7" id="KW-0801">TPQ</keyword>
<evidence type="ECO:0000256" key="9">
    <source>
        <dbReference type="SAM" id="SignalP"/>
    </source>
</evidence>
<keyword evidence="3 7" id="KW-0479">Metal-binding</keyword>
<evidence type="ECO:0000313" key="12">
    <source>
        <dbReference type="Proteomes" id="UP001059893"/>
    </source>
</evidence>
<evidence type="ECO:0000256" key="4">
    <source>
        <dbReference type="ARBA" id="ARBA00022772"/>
    </source>
</evidence>
<organism evidence="11 12">
    <name type="scientific">Pyricularia grisea</name>
    <name type="common">Crabgrass-specific blast fungus</name>
    <name type="synonym">Magnaporthe grisea</name>
    <dbReference type="NCBI Taxonomy" id="148305"/>
    <lineage>
        <taxon>Eukaryota</taxon>
        <taxon>Fungi</taxon>
        <taxon>Dikarya</taxon>
        <taxon>Ascomycota</taxon>
        <taxon>Pezizomycotina</taxon>
        <taxon>Sordariomycetes</taxon>
        <taxon>Sordariomycetidae</taxon>
        <taxon>Magnaporthales</taxon>
        <taxon>Pyriculariaceae</taxon>
        <taxon>Pyricularia</taxon>
    </lineage>
</organism>
<dbReference type="Pfam" id="PF01179">
    <property type="entry name" value="Cu_amine_oxid"/>
    <property type="match status" value="1"/>
</dbReference>
<dbReference type="InterPro" id="IPR036460">
    <property type="entry name" value="Cu_amine_oxidase_C_sf"/>
</dbReference>
<dbReference type="EC" id="1.4.3.-" evidence="7"/>
<evidence type="ECO:0000256" key="5">
    <source>
        <dbReference type="ARBA" id="ARBA00023002"/>
    </source>
</evidence>
<comment type="caution">
    <text evidence="11">The sequence shown here is derived from an EMBL/GenBank/DDBJ whole genome shotgun (WGS) entry which is preliminary data.</text>
</comment>
<dbReference type="Gene3D" id="2.70.98.20">
    <property type="entry name" value="Copper amine oxidase, catalytic domain"/>
    <property type="match status" value="1"/>
</dbReference>
<dbReference type="SUPFAM" id="SSF54416">
    <property type="entry name" value="Amine oxidase N-terminal region"/>
    <property type="match status" value="1"/>
</dbReference>
<comment type="similarity">
    <text evidence="2 7">Belongs to the copper/topaquinone oxidase family.</text>
</comment>
<keyword evidence="5 7" id="KW-0560">Oxidoreductase</keyword>
<evidence type="ECO:0000259" key="10">
    <source>
        <dbReference type="Pfam" id="PF01179"/>
    </source>
</evidence>
<dbReference type="PANTHER" id="PTHR10638">
    <property type="entry name" value="COPPER AMINE OXIDASE"/>
    <property type="match status" value="1"/>
</dbReference>
<evidence type="ECO:0000256" key="7">
    <source>
        <dbReference type="RuleBase" id="RU000672"/>
    </source>
</evidence>
<name>A0ABQ8NY33_PYRGI</name>
<keyword evidence="12" id="KW-1185">Reference proteome</keyword>
<gene>
    <name evidence="11" type="ORF">MCOR33_001110</name>
</gene>
<feature type="signal peptide" evidence="9">
    <location>
        <begin position="1"/>
        <end position="19"/>
    </location>
</feature>
<dbReference type="Gene3D" id="3.10.450.40">
    <property type="match status" value="1"/>
</dbReference>
<proteinExistence type="inferred from homology"/>
<protein>
    <recommendedName>
        <fullName evidence="7">Amine oxidase</fullName>
        <ecNumber evidence="7">1.4.3.-</ecNumber>
    </recommendedName>
</protein>
<keyword evidence="9" id="KW-0732">Signal</keyword>
<dbReference type="SUPFAM" id="SSF49998">
    <property type="entry name" value="Amine oxidase catalytic domain"/>
    <property type="match status" value="1"/>
</dbReference>
<sequence>MMKFLAFASLATCVASVAGSGSAADGARAEKREVSGSYIPTKAPYDNLWLKVTDEEERDIISFIDRERNVSIPLGFNFVRSSIWLLAPNKTEASLYLSGQGQKPKRYARIMGGGDCVAREYMIGPLPVSNATRATALDYMYRGNATLVSNSQWCTGSSSNSKLRRDAAEEARASREKRTLERREPSNPYNEKMGWNGDELPHDDQSPPVAILPNGARHEFDPEQNYVSWMDFTFYVATGRAGLSVHDIRYKGERVVYELAMQEALSHYAGPDRAQTYASYIDVTIGFTGFNLIPGFDCPSYATYTDAFCLFEFPKDFPMNRHYNRQYRTYDATSNTAFMLRSVSTVDNYDYMTTYEFRHDGSIEVIVRASGYIQGSRAVNEENAWDYGFKIREDLSGSMHDHVLNFKADLDIYGTNNSLFKTQFVPHQEVYPWSNGAVVSTMKAERSFITNEDQGKINWAPNAAASYSVVNRDKPNEFGEYPGYKIYPSTGSSIHVTVQNSTVFPREINWATHHLYALRRKDSEPVSAHPITAWDKAKPPFVDFDNFFDGESLEQEDLVVYFNLGMHHMPDTYDLPVTVFQGAQSGMTLRPQNYQRSDGSLSTRQQIYFDTREVKKYGREDLEGSYDLAKANPPFYPGLGS</sequence>
<evidence type="ECO:0000313" key="11">
    <source>
        <dbReference type="EMBL" id="KAI6303760.1"/>
    </source>
</evidence>
<feature type="region of interest" description="Disordered" evidence="8">
    <location>
        <begin position="155"/>
        <end position="197"/>
    </location>
</feature>
<dbReference type="EMBL" id="JABSND010000010">
    <property type="protein sequence ID" value="KAI6303760.1"/>
    <property type="molecule type" value="Genomic_DNA"/>
</dbReference>
<comment type="cofactor">
    <cofactor evidence="1">
        <name>Cu cation</name>
        <dbReference type="ChEBI" id="CHEBI:23378"/>
    </cofactor>
</comment>
<comment type="PTM">
    <text evidence="7">Topaquinone (TPQ) is generated by copper-dependent autoxidation of a specific tyrosyl residue.</text>
</comment>
<feature type="chain" id="PRO_5045552367" description="Amine oxidase" evidence="9">
    <location>
        <begin position="20"/>
        <end position="641"/>
    </location>
</feature>
<evidence type="ECO:0000256" key="1">
    <source>
        <dbReference type="ARBA" id="ARBA00001935"/>
    </source>
</evidence>
<evidence type="ECO:0000256" key="2">
    <source>
        <dbReference type="ARBA" id="ARBA00007983"/>
    </source>
</evidence>
<dbReference type="PRINTS" id="PR00766">
    <property type="entry name" value="CUDAOXIDASE"/>
</dbReference>
<accession>A0ABQ8NY33</accession>
<evidence type="ECO:0000256" key="3">
    <source>
        <dbReference type="ARBA" id="ARBA00022723"/>
    </source>
</evidence>
<dbReference type="InterPro" id="IPR016182">
    <property type="entry name" value="Cu_amine_oxidase_N-reg"/>
</dbReference>
<feature type="domain" description="Copper amine oxidase catalytic" evidence="10">
    <location>
        <begin position="211"/>
        <end position="600"/>
    </location>
</feature>
<evidence type="ECO:0000256" key="6">
    <source>
        <dbReference type="ARBA" id="ARBA00023008"/>
    </source>
</evidence>
<dbReference type="Proteomes" id="UP001059893">
    <property type="component" value="Unassembled WGS sequence"/>
</dbReference>